<dbReference type="CDD" id="cd17320">
    <property type="entry name" value="MFS_MdfA_MDR_like"/>
    <property type="match status" value="1"/>
</dbReference>
<dbReference type="PANTHER" id="PTHR42718:SF9">
    <property type="entry name" value="MAJOR FACILITATOR SUPERFAMILY MULTIDRUG TRANSPORTER MFSC"/>
    <property type="match status" value="1"/>
</dbReference>
<name>A0ABR6YN22_9BURK</name>
<keyword evidence="3 8" id="KW-0813">Transport</keyword>
<feature type="transmembrane region" description="Helical" evidence="8">
    <location>
        <begin position="242"/>
        <end position="263"/>
    </location>
</feature>
<proteinExistence type="inferred from homology"/>
<feature type="transmembrane region" description="Helical" evidence="8">
    <location>
        <begin position="78"/>
        <end position="100"/>
    </location>
</feature>
<feature type="domain" description="Major facilitator superfamily (MFS) profile" evidence="9">
    <location>
        <begin position="8"/>
        <end position="390"/>
    </location>
</feature>
<keyword evidence="6 8" id="KW-1133">Transmembrane helix</keyword>
<dbReference type="NCBIfam" id="TIGR00710">
    <property type="entry name" value="efflux_Bcr_CflA"/>
    <property type="match status" value="1"/>
</dbReference>
<feature type="transmembrane region" description="Helical" evidence="8">
    <location>
        <begin position="275"/>
        <end position="296"/>
    </location>
</feature>
<feature type="transmembrane region" description="Helical" evidence="8">
    <location>
        <begin position="337"/>
        <end position="356"/>
    </location>
</feature>
<feature type="transmembrane region" description="Helical" evidence="8">
    <location>
        <begin position="214"/>
        <end position="236"/>
    </location>
</feature>
<dbReference type="EMBL" id="JACOGC010000003">
    <property type="protein sequence ID" value="MBC3885297.1"/>
    <property type="molecule type" value="Genomic_DNA"/>
</dbReference>
<feature type="transmembrane region" description="Helical" evidence="8">
    <location>
        <begin position="368"/>
        <end position="386"/>
    </location>
</feature>
<dbReference type="Proteomes" id="UP000613113">
    <property type="component" value="Unassembled WGS sequence"/>
</dbReference>
<dbReference type="PANTHER" id="PTHR42718">
    <property type="entry name" value="MAJOR FACILITATOR SUPERFAMILY MULTIDRUG TRANSPORTER MFSC"/>
    <property type="match status" value="1"/>
</dbReference>
<comment type="similarity">
    <text evidence="2 8">Belongs to the major facilitator superfamily. Bcr/CmlA family.</text>
</comment>
<keyword evidence="5 8" id="KW-0812">Transmembrane</keyword>
<comment type="caution">
    <text evidence="10">The sequence shown here is derived from an EMBL/GenBank/DDBJ whole genome shotgun (WGS) entry which is preliminary data.</text>
</comment>
<dbReference type="InterPro" id="IPR005829">
    <property type="entry name" value="Sugar_transporter_CS"/>
</dbReference>
<evidence type="ECO:0000313" key="10">
    <source>
        <dbReference type="EMBL" id="MBC3885297.1"/>
    </source>
</evidence>
<feature type="transmembrane region" description="Helical" evidence="8">
    <location>
        <begin position="49"/>
        <end position="69"/>
    </location>
</feature>
<keyword evidence="8" id="KW-0997">Cell inner membrane</keyword>
<protein>
    <recommendedName>
        <fullName evidence="8">Bcr/CflA family efflux transporter</fullName>
    </recommendedName>
</protein>
<evidence type="ECO:0000256" key="7">
    <source>
        <dbReference type="ARBA" id="ARBA00023136"/>
    </source>
</evidence>
<comment type="subcellular location">
    <subcellularLocation>
        <location evidence="8">Cell inner membrane</location>
        <topology evidence="8">Multi-pass membrane protein</topology>
    </subcellularLocation>
    <subcellularLocation>
        <location evidence="1">Cell membrane</location>
        <topology evidence="1">Multi-pass membrane protein</topology>
    </subcellularLocation>
</comment>
<evidence type="ECO:0000256" key="2">
    <source>
        <dbReference type="ARBA" id="ARBA00006236"/>
    </source>
</evidence>
<keyword evidence="11" id="KW-1185">Reference proteome</keyword>
<dbReference type="SUPFAM" id="SSF103473">
    <property type="entry name" value="MFS general substrate transporter"/>
    <property type="match status" value="1"/>
</dbReference>
<accession>A0ABR6YN22</accession>
<evidence type="ECO:0000256" key="3">
    <source>
        <dbReference type="ARBA" id="ARBA00022448"/>
    </source>
</evidence>
<dbReference type="Gene3D" id="1.20.1720.10">
    <property type="entry name" value="Multidrug resistance protein D"/>
    <property type="match status" value="1"/>
</dbReference>
<feature type="transmembrane region" description="Helical" evidence="8">
    <location>
        <begin position="106"/>
        <end position="123"/>
    </location>
</feature>
<dbReference type="InterPro" id="IPR011701">
    <property type="entry name" value="MFS"/>
</dbReference>
<evidence type="ECO:0000256" key="6">
    <source>
        <dbReference type="ARBA" id="ARBA00022989"/>
    </source>
</evidence>
<sequence length="395" mass="42179">MKNTMPPANLISILLMLLLAAQVVATDMYLPALPQIASDLSSSTGQVQWTLTAYILSFGFMQLVAGTIADRYGRRRTLLWGLAFYVVAGVIGACSENLPLLLLSRIVQGAATAGAVISARAIIRDQYSAVAGLGIMARSMTGMSLIGVLCPVFGGLVTEYWGWHTTLAMIAVFGTLIWCIVFFYFTENHAVSEQDLSVTAIDFLQHKKFLFSSLLAGLSFSGAIAFLMLSPFVFIGEFGMSRIAYGVLPALCSLAFLSGTIACRTALRRWPVPQVVKFGAGLSLLGGVGEFLLWHFGYRTVLTLAVPQCVYMLGHGFHQPCGQGGAVAPFPRCAGRAAALSGFLITATAFVVGQLISHSAVKASQTLVLTMLSLAILLATLSWFAIPRAYSEHAG</sequence>
<organism evidence="10 11">
    <name type="scientific">Undibacterium griseum</name>
    <dbReference type="NCBI Taxonomy" id="2762295"/>
    <lineage>
        <taxon>Bacteria</taxon>
        <taxon>Pseudomonadati</taxon>
        <taxon>Pseudomonadota</taxon>
        <taxon>Betaproteobacteria</taxon>
        <taxon>Burkholderiales</taxon>
        <taxon>Oxalobacteraceae</taxon>
        <taxon>Undibacterium</taxon>
    </lineage>
</organism>
<feature type="transmembrane region" description="Helical" evidence="8">
    <location>
        <begin position="163"/>
        <end position="185"/>
    </location>
</feature>
<evidence type="ECO:0000256" key="1">
    <source>
        <dbReference type="ARBA" id="ARBA00004651"/>
    </source>
</evidence>
<dbReference type="Pfam" id="PF07690">
    <property type="entry name" value="MFS_1"/>
    <property type="match status" value="1"/>
</dbReference>
<dbReference type="RefSeq" id="WP_186862878.1">
    <property type="nucleotide sequence ID" value="NZ_JACOGC010000003.1"/>
</dbReference>
<reference evidence="10 11" key="1">
    <citation type="submission" date="2020-08" db="EMBL/GenBank/DDBJ databases">
        <title>Novel species isolated from subtropical streams in China.</title>
        <authorList>
            <person name="Lu H."/>
        </authorList>
    </citation>
    <scope>NUCLEOTIDE SEQUENCE [LARGE SCALE GENOMIC DNA]</scope>
    <source>
        <strain evidence="10 11">FT31W</strain>
    </source>
</reference>
<keyword evidence="4" id="KW-1003">Cell membrane</keyword>
<dbReference type="InterPro" id="IPR020846">
    <property type="entry name" value="MFS_dom"/>
</dbReference>
<evidence type="ECO:0000313" key="11">
    <source>
        <dbReference type="Proteomes" id="UP000613113"/>
    </source>
</evidence>
<evidence type="ECO:0000256" key="8">
    <source>
        <dbReference type="RuleBase" id="RU365088"/>
    </source>
</evidence>
<evidence type="ECO:0000256" key="4">
    <source>
        <dbReference type="ARBA" id="ARBA00022475"/>
    </source>
</evidence>
<feature type="transmembrane region" description="Helical" evidence="8">
    <location>
        <begin position="135"/>
        <end position="157"/>
    </location>
</feature>
<dbReference type="InterPro" id="IPR036259">
    <property type="entry name" value="MFS_trans_sf"/>
</dbReference>
<evidence type="ECO:0000259" key="9">
    <source>
        <dbReference type="PROSITE" id="PS50850"/>
    </source>
</evidence>
<dbReference type="PROSITE" id="PS00216">
    <property type="entry name" value="SUGAR_TRANSPORT_1"/>
    <property type="match status" value="1"/>
</dbReference>
<dbReference type="PROSITE" id="PS50850">
    <property type="entry name" value="MFS"/>
    <property type="match status" value="1"/>
</dbReference>
<keyword evidence="7 8" id="KW-0472">Membrane</keyword>
<evidence type="ECO:0000256" key="5">
    <source>
        <dbReference type="ARBA" id="ARBA00022692"/>
    </source>
</evidence>
<comment type="caution">
    <text evidence="8">Lacks conserved residue(s) required for the propagation of feature annotation.</text>
</comment>
<gene>
    <name evidence="10" type="ORF">H8K27_09170</name>
</gene>
<dbReference type="InterPro" id="IPR004812">
    <property type="entry name" value="Efflux_drug-R_Bcr/CmlA"/>
</dbReference>